<evidence type="ECO:0000256" key="1">
    <source>
        <dbReference type="ARBA" id="ARBA00004141"/>
    </source>
</evidence>
<feature type="transmembrane region" description="Helical" evidence="6">
    <location>
        <begin position="12"/>
        <end position="31"/>
    </location>
</feature>
<name>A0A674ED78_SALTR</name>
<dbReference type="Proteomes" id="UP000472277">
    <property type="component" value="Chromosome 31"/>
</dbReference>
<dbReference type="Pfam" id="PF04117">
    <property type="entry name" value="Mpv17_PMP22"/>
    <property type="match status" value="1"/>
</dbReference>
<keyword evidence="8" id="KW-1185">Reference proteome</keyword>
<keyword evidence="5 6" id="KW-0472">Membrane</keyword>
<dbReference type="GO" id="GO:0005739">
    <property type="term" value="C:mitochondrion"/>
    <property type="evidence" value="ECO:0007669"/>
    <property type="project" value="TreeGrafter"/>
</dbReference>
<proteinExistence type="inferred from homology"/>
<dbReference type="PANTHER" id="PTHR11266">
    <property type="entry name" value="PEROXISOMAL MEMBRANE PROTEIN 2, PXMP2 MPV17"/>
    <property type="match status" value="1"/>
</dbReference>
<evidence type="ECO:0000256" key="3">
    <source>
        <dbReference type="ARBA" id="ARBA00022692"/>
    </source>
</evidence>
<comment type="subcellular location">
    <subcellularLocation>
        <location evidence="1">Membrane</location>
        <topology evidence="1">Multi-pass membrane protein</topology>
    </subcellularLocation>
</comment>
<evidence type="ECO:0000256" key="5">
    <source>
        <dbReference type="ARBA" id="ARBA00023136"/>
    </source>
</evidence>
<accession>A0A674ED78</accession>
<reference evidence="7" key="1">
    <citation type="submission" date="2025-08" db="UniProtKB">
        <authorList>
            <consortium name="Ensembl"/>
        </authorList>
    </citation>
    <scope>IDENTIFICATION</scope>
</reference>
<protein>
    <submittedName>
        <fullName evidence="7">MPV17 mitochondrial inner membrane protein like 2</fullName>
    </submittedName>
</protein>
<comment type="similarity">
    <text evidence="2 6">Belongs to the peroxisomal membrane protein PXMP2/4 family.</text>
</comment>
<evidence type="ECO:0000256" key="6">
    <source>
        <dbReference type="RuleBase" id="RU363053"/>
    </source>
</evidence>
<keyword evidence="4 6" id="KW-1133">Transmembrane helix</keyword>
<organism evidence="7 8">
    <name type="scientific">Salmo trutta</name>
    <name type="common">Brown trout</name>
    <dbReference type="NCBI Taxonomy" id="8032"/>
    <lineage>
        <taxon>Eukaryota</taxon>
        <taxon>Metazoa</taxon>
        <taxon>Chordata</taxon>
        <taxon>Craniata</taxon>
        <taxon>Vertebrata</taxon>
        <taxon>Euteleostomi</taxon>
        <taxon>Actinopterygii</taxon>
        <taxon>Neopterygii</taxon>
        <taxon>Teleostei</taxon>
        <taxon>Protacanthopterygii</taxon>
        <taxon>Salmoniformes</taxon>
        <taxon>Salmonidae</taxon>
        <taxon>Salmoninae</taxon>
        <taxon>Salmo</taxon>
    </lineage>
</organism>
<evidence type="ECO:0000256" key="4">
    <source>
        <dbReference type="ARBA" id="ARBA00022989"/>
    </source>
</evidence>
<evidence type="ECO:0000313" key="7">
    <source>
        <dbReference type="Ensembl" id="ENSSTUP00000105662.1"/>
    </source>
</evidence>
<dbReference type="AlphaFoldDB" id="A0A674ED78"/>
<dbReference type="PANTHER" id="PTHR11266:SF8">
    <property type="entry name" value="MPV17-LIKE PROTEIN 2"/>
    <property type="match status" value="1"/>
</dbReference>
<comment type="caution">
    <text evidence="6">Lacks conserved residue(s) required for the propagation of feature annotation.</text>
</comment>
<reference evidence="7" key="2">
    <citation type="submission" date="2025-09" db="UniProtKB">
        <authorList>
            <consortium name="Ensembl"/>
        </authorList>
    </citation>
    <scope>IDENTIFICATION</scope>
</reference>
<evidence type="ECO:0000313" key="8">
    <source>
        <dbReference type="Proteomes" id="UP000472277"/>
    </source>
</evidence>
<dbReference type="Ensembl" id="ENSSTUT00000113280.1">
    <property type="protein sequence ID" value="ENSSTUP00000105662.1"/>
    <property type="gene ID" value="ENSSTUG00000047103.1"/>
</dbReference>
<dbReference type="GO" id="GO:0061668">
    <property type="term" value="P:mitochondrial ribosome assembly"/>
    <property type="evidence" value="ECO:0007669"/>
    <property type="project" value="TreeGrafter"/>
</dbReference>
<evidence type="ECO:0000256" key="2">
    <source>
        <dbReference type="ARBA" id="ARBA00006824"/>
    </source>
</evidence>
<dbReference type="GO" id="GO:0016020">
    <property type="term" value="C:membrane"/>
    <property type="evidence" value="ECO:0007669"/>
    <property type="project" value="UniProtKB-SubCell"/>
</dbReference>
<gene>
    <name evidence="7" type="primary">MPV17L2</name>
</gene>
<keyword evidence="3 6" id="KW-0812">Transmembrane</keyword>
<dbReference type="InterPro" id="IPR007248">
    <property type="entry name" value="Mpv17_PMP22"/>
</dbReference>
<sequence length="161" mass="18970">MIPQKTFFNSWFLIVTNTVSCGGMLAAGNIIQQTRKKRRVPEKARDWARTVRCSMGPFMRYLYQWLDNKKVLTDQLIASLTMEMEGHSLSEGLEEFKDKFWEFYKADWCVWPAAQVINFYFLPPKFRVLYVRYSQGTRNVVWGTPNKRDSQSVTHISVVIR</sequence>
<dbReference type="GeneTree" id="ENSGT00940000160620"/>